<evidence type="ECO:0000256" key="2">
    <source>
        <dbReference type="ARBA" id="ARBA00022723"/>
    </source>
</evidence>
<dbReference type="Proteomes" id="UP000192408">
    <property type="component" value="Unassembled WGS sequence"/>
</dbReference>
<evidence type="ECO:0000256" key="4">
    <source>
        <dbReference type="PROSITE-ProRule" id="PRU00433"/>
    </source>
</evidence>
<dbReference type="AlphaFoldDB" id="A0A1W1V044"/>
<evidence type="ECO:0000256" key="3">
    <source>
        <dbReference type="ARBA" id="ARBA00023004"/>
    </source>
</evidence>
<dbReference type="SUPFAM" id="SSF46626">
    <property type="entry name" value="Cytochrome c"/>
    <property type="match status" value="1"/>
</dbReference>
<proteinExistence type="predicted"/>
<reference evidence="8" key="1">
    <citation type="submission" date="2017-04" db="EMBL/GenBank/DDBJ databases">
        <authorList>
            <person name="Varghese N."/>
            <person name="Submissions S."/>
        </authorList>
    </citation>
    <scope>NUCLEOTIDE SEQUENCE [LARGE SCALE GENOMIC DNA]</scope>
    <source>
        <strain evidence="8">DSM 23072</strain>
    </source>
</reference>
<keyword evidence="5" id="KW-0732">Signal</keyword>
<evidence type="ECO:0000256" key="1">
    <source>
        <dbReference type="ARBA" id="ARBA00022617"/>
    </source>
</evidence>
<feature type="chain" id="PRO_5013297653" evidence="5">
    <location>
        <begin position="25"/>
        <end position="106"/>
    </location>
</feature>
<dbReference type="GO" id="GO:0020037">
    <property type="term" value="F:heme binding"/>
    <property type="evidence" value="ECO:0007669"/>
    <property type="project" value="InterPro"/>
</dbReference>
<protein>
    <submittedName>
        <fullName evidence="7">Cytochrome c553</fullName>
    </submittedName>
</protein>
<feature type="signal peptide" evidence="5">
    <location>
        <begin position="1"/>
        <end position="24"/>
    </location>
</feature>
<organism evidence="7 8">
    <name type="scientific">Pasteurella testudinis DSM 23072</name>
    <dbReference type="NCBI Taxonomy" id="1122938"/>
    <lineage>
        <taxon>Bacteria</taxon>
        <taxon>Pseudomonadati</taxon>
        <taxon>Pseudomonadota</taxon>
        <taxon>Gammaproteobacteria</taxon>
        <taxon>Pasteurellales</taxon>
        <taxon>Pasteurellaceae</taxon>
        <taxon>Pasteurella</taxon>
    </lineage>
</organism>
<accession>A0A1W1V044</accession>
<dbReference type="EMBL" id="FWWV01000024">
    <property type="protein sequence ID" value="SMB86725.1"/>
    <property type="molecule type" value="Genomic_DNA"/>
</dbReference>
<name>A0A1W1V044_9PAST</name>
<dbReference type="Gene3D" id="1.10.760.10">
    <property type="entry name" value="Cytochrome c-like domain"/>
    <property type="match status" value="1"/>
</dbReference>
<feature type="domain" description="Cytochrome c" evidence="6">
    <location>
        <begin position="26"/>
        <end position="105"/>
    </location>
</feature>
<dbReference type="InterPro" id="IPR009056">
    <property type="entry name" value="Cyt_c-like_dom"/>
</dbReference>
<dbReference type="GO" id="GO:0046872">
    <property type="term" value="F:metal ion binding"/>
    <property type="evidence" value="ECO:0007669"/>
    <property type="project" value="UniProtKB-KW"/>
</dbReference>
<keyword evidence="8" id="KW-1185">Reference proteome</keyword>
<dbReference type="GO" id="GO:0009055">
    <property type="term" value="F:electron transfer activity"/>
    <property type="evidence" value="ECO:0007669"/>
    <property type="project" value="InterPro"/>
</dbReference>
<keyword evidence="2 4" id="KW-0479">Metal-binding</keyword>
<dbReference type="RefSeq" id="WP_084257371.1">
    <property type="nucleotide sequence ID" value="NZ_FWWV01000024.1"/>
</dbReference>
<keyword evidence="3 4" id="KW-0408">Iron</keyword>
<keyword evidence="1 4" id="KW-0349">Heme</keyword>
<dbReference type="STRING" id="1122938.SAMN05660772_00949"/>
<evidence type="ECO:0000259" key="6">
    <source>
        <dbReference type="PROSITE" id="PS51007"/>
    </source>
</evidence>
<dbReference type="Pfam" id="PF00034">
    <property type="entry name" value="Cytochrom_C"/>
    <property type="match status" value="1"/>
</dbReference>
<dbReference type="InterPro" id="IPR036909">
    <property type="entry name" value="Cyt_c-like_dom_sf"/>
</dbReference>
<dbReference type="PROSITE" id="PS51007">
    <property type="entry name" value="CYTC"/>
    <property type="match status" value="1"/>
</dbReference>
<evidence type="ECO:0000313" key="7">
    <source>
        <dbReference type="EMBL" id="SMB86725.1"/>
    </source>
</evidence>
<gene>
    <name evidence="7" type="ORF">SAMN05660772_00949</name>
</gene>
<evidence type="ECO:0000313" key="8">
    <source>
        <dbReference type="Proteomes" id="UP000192408"/>
    </source>
</evidence>
<sequence length="106" mass="11446">MRFHFFPSLCAITLALLTAQSAVAEADIAKGKRQYQQLCAMCHGRNAEKQAFDTSAVIAGMAESDIVTALEKRKNGEIEGAGNTVKARLSEQDRQNLAAYIATLGE</sequence>
<evidence type="ECO:0000256" key="5">
    <source>
        <dbReference type="SAM" id="SignalP"/>
    </source>
</evidence>